<comment type="caution">
    <text evidence="2">The sequence shown here is derived from an EMBL/GenBank/DDBJ whole genome shotgun (WGS) entry which is preliminary data.</text>
</comment>
<accession>A0A3N6N3G6</accession>
<dbReference type="OrthoDB" id="8596370at2"/>
<keyword evidence="2" id="KW-0969">Cilium</keyword>
<evidence type="ECO:0000259" key="1">
    <source>
        <dbReference type="Pfam" id="PF01052"/>
    </source>
</evidence>
<dbReference type="AlphaFoldDB" id="A0A3N6N3G6"/>
<gene>
    <name evidence="2" type="ORF">D1Y85_04325</name>
</gene>
<sequence length="327" mass="35880">MSPWRDIRRISLEHARRQNVAALHFGVAYPVSVGKQMFTLQFEPCRASYPLRLHGQAGGAMLTLDCDAQALFPELARQSLTQAGASAHVLIMQAFEDWLDALEGVFGFTLDVSSTSFDVAPPPGAHGLVLTHARTHRAAHFALDSEAIDQWLERQPAPVNDMARLSRRLLVPVPVCKAGPSLTLRRLRGMRRGDALLLDRSSLFLRLPLCHGARRILLKPAGEYMLIDVPMIDENTESAEMTSELVPAGALTFPVDAVIGTLSLTLDELTRLRTGSIVSLQLPVRRNSVLLLCQGVPFARGELIDIDDALGVRIVDLAHMTETQESS</sequence>
<dbReference type="Gene3D" id="2.30.330.10">
    <property type="entry name" value="SpoA-like"/>
    <property type="match status" value="1"/>
</dbReference>
<evidence type="ECO:0000313" key="2">
    <source>
        <dbReference type="EMBL" id="RQH09095.1"/>
    </source>
</evidence>
<keyword evidence="3" id="KW-1185">Reference proteome</keyword>
<evidence type="ECO:0000313" key="3">
    <source>
        <dbReference type="Proteomes" id="UP000272778"/>
    </source>
</evidence>
<keyword evidence="2" id="KW-0966">Cell projection</keyword>
<dbReference type="InterPro" id="IPR001543">
    <property type="entry name" value="FliN-like_C"/>
</dbReference>
<name>A0A3N6N3G6_9BURK</name>
<protein>
    <submittedName>
        <fullName evidence="2">FliM/FliN family flagellar motor switch protein</fullName>
    </submittedName>
</protein>
<dbReference type="InterPro" id="IPR036429">
    <property type="entry name" value="SpoA-like_sf"/>
</dbReference>
<feature type="domain" description="Flagellar motor switch protein FliN-like C-terminal" evidence="1">
    <location>
        <begin position="253"/>
        <end position="317"/>
    </location>
</feature>
<dbReference type="Proteomes" id="UP000272778">
    <property type="component" value="Unassembled WGS sequence"/>
</dbReference>
<dbReference type="SUPFAM" id="SSF101801">
    <property type="entry name" value="Surface presentation of antigens (SPOA)"/>
    <property type="match status" value="1"/>
</dbReference>
<dbReference type="EMBL" id="RQIS01000002">
    <property type="protein sequence ID" value="RQH09095.1"/>
    <property type="molecule type" value="Genomic_DNA"/>
</dbReference>
<proteinExistence type="predicted"/>
<reference evidence="2 3" key="1">
    <citation type="submission" date="2018-11" db="EMBL/GenBank/DDBJ databases">
        <title>Paraburkholderia sp. DHOA04, isolated from soil.</title>
        <authorList>
            <person name="Gao Z.-H."/>
            <person name="Qiu L.-H."/>
            <person name="Fu J.-C."/>
        </authorList>
    </citation>
    <scope>NUCLEOTIDE SEQUENCE [LARGE SCALE GENOMIC DNA]</scope>
    <source>
        <strain evidence="2 3">DHOA04</strain>
    </source>
</reference>
<organism evidence="2 3">
    <name type="scientific">Paraburkholderia dinghuensis</name>
    <dbReference type="NCBI Taxonomy" id="2305225"/>
    <lineage>
        <taxon>Bacteria</taxon>
        <taxon>Pseudomonadati</taxon>
        <taxon>Pseudomonadota</taxon>
        <taxon>Betaproteobacteria</taxon>
        <taxon>Burkholderiales</taxon>
        <taxon>Burkholderiaceae</taxon>
        <taxon>Paraburkholderia</taxon>
    </lineage>
</organism>
<dbReference type="Pfam" id="PF01052">
    <property type="entry name" value="FliMN_C"/>
    <property type="match status" value="1"/>
</dbReference>
<keyword evidence="2" id="KW-0282">Flagellum</keyword>